<feature type="transmembrane region" description="Helical" evidence="1">
    <location>
        <begin position="6"/>
        <end position="26"/>
    </location>
</feature>
<keyword evidence="1" id="KW-0472">Membrane</keyword>
<evidence type="ECO:0000256" key="1">
    <source>
        <dbReference type="SAM" id="Phobius"/>
    </source>
</evidence>
<keyword evidence="1" id="KW-1133">Transmembrane helix</keyword>
<name>A0A0F9THS5_9ZZZZ</name>
<dbReference type="EMBL" id="LAZR01000326">
    <property type="protein sequence ID" value="KKN74462.1"/>
    <property type="molecule type" value="Genomic_DNA"/>
</dbReference>
<reference evidence="2" key="1">
    <citation type="journal article" date="2015" name="Nature">
        <title>Complex archaea that bridge the gap between prokaryotes and eukaryotes.</title>
        <authorList>
            <person name="Spang A."/>
            <person name="Saw J.H."/>
            <person name="Jorgensen S.L."/>
            <person name="Zaremba-Niedzwiedzka K."/>
            <person name="Martijn J."/>
            <person name="Lind A.E."/>
            <person name="van Eijk R."/>
            <person name="Schleper C."/>
            <person name="Guy L."/>
            <person name="Ettema T.J."/>
        </authorList>
    </citation>
    <scope>NUCLEOTIDE SEQUENCE</scope>
</reference>
<evidence type="ECO:0000313" key="2">
    <source>
        <dbReference type="EMBL" id="KKN74462.1"/>
    </source>
</evidence>
<keyword evidence="1" id="KW-0812">Transmembrane</keyword>
<gene>
    <name evidence="2" type="ORF">LCGC14_0390820</name>
</gene>
<accession>A0A0F9THS5</accession>
<sequence>MREGIVITDWVMLGAFLLWALLIYFIGRGKLAYKEDEIKKLEAELEKPPEDILICKCGWWGKMEQQDALGSECGCCPDCGNEALVWLSKLQGRFKELGIANKQLLELSESLDEHPEGYEGPCLCKLCRSYG</sequence>
<proteinExistence type="predicted"/>
<organism evidence="2">
    <name type="scientific">marine sediment metagenome</name>
    <dbReference type="NCBI Taxonomy" id="412755"/>
    <lineage>
        <taxon>unclassified sequences</taxon>
        <taxon>metagenomes</taxon>
        <taxon>ecological metagenomes</taxon>
    </lineage>
</organism>
<protein>
    <submittedName>
        <fullName evidence="2">Uncharacterized protein</fullName>
    </submittedName>
</protein>
<comment type="caution">
    <text evidence="2">The sequence shown here is derived from an EMBL/GenBank/DDBJ whole genome shotgun (WGS) entry which is preliminary data.</text>
</comment>
<dbReference type="AlphaFoldDB" id="A0A0F9THS5"/>